<feature type="region of interest" description="Disordered" evidence="1">
    <location>
        <begin position="1"/>
        <end position="26"/>
    </location>
</feature>
<sequence length="42" mass="4915">MLKIEKQQTTNKGNAASTMPHQHRTRSHLLALHVIKHVWERS</sequence>
<proteinExistence type="predicted"/>
<dbReference type="AlphaFoldDB" id="Q9PDM8"/>
<gene>
    <name evidence="2" type="ordered locus">XF_1351</name>
</gene>
<dbReference type="PIR" id="F82691">
    <property type="entry name" value="F82691"/>
</dbReference>
<reference evidence="2 3" key="1">
    <citation type="journal article" date="2000" name="Nature">
        <title>The genome sequence of the plant pathogen Xylella fastidiosa.</title>
        <authorList>
            <person name="Simpson A.J."/>
            <person name="Reinach F.C."/>
            <person name="Arruda P."/>
            <person name="Abreu F.A."/>
            <person name="Acencio M."/>
            <person name="Alvarenga R."/>
            <person name="Alves L.M."/>
            <person name="Araya J.E."/>
            <person name="Baia G.S."/>
            <person name="Baptista C.S."/>
            <person name="Barros M.H."/>
            <person name="Bonaccorsi E.D."/>
            <person name="Bordin S."/>
            <person name="Bove J.M."/>
            <person name="Briones M.R."/>
            <person name="Bueno M.R."/>
            <person name="Camargo A.A."/>
            <person name="Camargo L.E."/>
            <person name="Carraro D.M."/>
            <person name="Carrer H."/>
            <person name="Colauto N.B."/>
            <person name="Colombo C."/>
            <person name="Costa F.F."/>
            <person name="Costa M.C."/>
            <person name="Costa-Neto C.M."/>
            <person name="Coutinho L.L."/>
            <person name="Cristofani M."/>
            <person name="Dias-Neto E."/>
            <person name="Docena C."/>
            <person name="El-Dorry H."/>
            <person name="Facincani A.P."/>
            <person name="Ferreira A.J."/>
            <person name="Ferreira V.C."/>
            <person name="Ferro J.A."/>
            <person name="Fraga J.S."/>
            <person name="Franca S.C."/>
            <person name="Franco M.C."/>
            <person name="Frohme M."/>
            <person name="Furlan L.R."/>
            <person name="Garnier M."/>
            <person name="Goldman G.H."/>
            <person name="Goldman M.H."/>
            <person name="Gomes S.L."/>
            <person name="Gruber A."/>
            <person name="Ho P.L."/>
            <person name="Hoheisel J.D."/>
            <person name="Junqueira M.L."/>
            <person name="Kemper E.L."/>
            <person name="Kitajima J.P."/>
            <person name="Krieger J.E."/>
            <person name="Kuramae E.E."/>
            <person name="Laigret F."/>
            <person name="Lambais M.R."/>
            <person name="Leite L.C."/>
            <person name="Lemos E.G."/>
            <person name="Lemos M.V."/>
            <person name="Lopes S.A."/>
            <person name="Lopes C.R."/>
            <person name="Machado J.A."/>
            <person name="Machado M.A."/>
            <person name="Madeira A.M."/>
            <person name="Madeira H.M."/>
            <person name="Marino C.L."/>
            <person name="Marques M.V."/>
            <person name="Martins E.A."/>
            <person name="Martins E.M."/>
            <person name="Matsukuma A.Y."/>
            <person name="Menck C.F."/>
            <person name="Miracca E.C."/>
            <person name="Miyaki C.Y."/>
            <person name="Monteriro-Vitorello C.B."/>
            <person name="Moon D.H."/>
            <person name="Nagai M.A."/>
            <person name="Nascimento A.L."/>
            <person name="Netto L.E."/>
            <person name="Nhani A.Jr."/>
            <person name="Nobrega F.G."/>
            <person name="Nunes L.R."/>
            <person name="Oliveira M.A."/>
            <person name="de Oliveira M.C."/>
            <person name="de Oliveira R.C."/>
            <person name="Palmieri D.A."/>
            <person name="Paris A."/>
            <person name="Peixoto B.R."/>
            <person name="Pereira G.A."/>
            <person name="Pereira H.A.Jr."/>
            <person name="Pesquero J.B."/>
            <person name="Quaggio R.B."/>
            <person name="Roberto P.G."/>
            <person name="Rodrigues V."/>
            <person name="de M Rosa A.J."/>
            <person name="de Rosa V.E.Jr."/>
            <person name="de Sa R.G."/>
            <person name="Santelli R.V."/>
            <person name="Sawasaki H.E."/>
            <person name="da Silva A.C."/>
            <person name="da Silva A.M."/>
            <person name="da Silva F.R."/>
            <person name="da Silva W.A.Jr."/>
            <person name="da Silveira J.F."/>
            <person name="Silvestri M.L."/>
            <person name="Siqueira W.J."/>
            <person name="de Souza A.A."/>
            <person name="de Souza A.P."/>
            <person name="Terenzi M.F."/>
            <person name="Truffi D."/>
            <person name="Tsai S.M."/>
            <person name="Tsuhako M.H."/>
            <person name="Vallada H."/>
            <person name="Van Sluys M.A."/>
            <person name="Verjovski-Almeida S."/>
            <person name="Vettore A.L."/>
            <person name="Zago M.A."/>
            <person name="Zatz M."/>
            <person name="Meidanis J."/>
            <person name="Setubal J.C."/>
        </authorList>
    </citation>
    <scope>NUCLEOTIDE SEQUENCE [LARGE SCALE GENOMIC DNA]</scope>
    <source>
        <strain evidence="2 3">9a5c</strain>
    </source>
</reference>
<dbReference type="HOGENOM" id="CLU_3260061_0_0_6"/>
<feature type="compositionally biased region" description="Polar residues" evidence="1">
    <location>
        <begin position="7"/>
        <end position="20"/>
    </location>
</feature>
<dbReference type="EMBL" id="AE003849">
    <property type="protein sequence ID" value="AAF84160.1"/>
    <property type="molecule type" value="Genomic_DNA"/>
</dbReference>
<protein>
    <submittedName>
        <fullName evidence="2">Uncharacterized protein</fullName>
    </submittedName>
</protein>
<evidence type="ECO:0000256" key="1">
    <source>
        <dbReference type="SAM" id="MobiDB-lite"/>
    </source>
</evidence>
<dbReference type="KEGG" id="xfa:XF_1351"/>
<evidence type="ECO:0000313" key="2">
    <source>
        <dbReference type="EMBL" id="AAF84160.1"/>
    </source>
</evidence>
<name>Q9PDM8_XYLFA</name>
<dbReference type="Proteomes" id="UP000000812">
    <property type="component" value="Chromosome"/>
</dbReference>
<organism evidence="2 3">
    <name type="scientific">Xylella fastidiosa (strain 9a5c)</name>
    <dbReference type="NCBI Taxonomy" id="160492"/>
    <lineage>
        <taxon>Bacteria</taxon>
        <taxon>Pseudomonadati</taxon>
        <taxon>Pseudomonadota</taxon>
        <taxon>Gammaproteobacteria</taxon>
        <taxon>Lysobacterales</taxon>
        <taxon>Lysobacteraceae</taxon>
        <taxon>Xylella</taxon>
    </lineage>
</organism>
<evidence type="ECO:0000313" key="3">
    <source>
        <dbReference type="Proteomes" id="UP000000812"/>
    </source>
</evidence>
<accession>Q9PDM8</accession>